<dbReference type="AlphaFoldDB" id="A0A0L9UBH3"/>
<evidence type="ECO:0000256" key="1">
    <source>
        <dbReference type="SAM" id="MobiDB-lite"/>
    </source>
</evidence>
<protein>
    <submittedName>
        <fullName evidence="3">Uncharacterized protein</fullName>
    </submittedName>
</protein>
<name>A0A0L9UBH3_PHAAN</name>
<sequence>MKLKPLDRVNLTAYDAVVLLASSIRRGRGKGVIRFTVIKSILLLLAIVLAWLISRFCFQKGQNVLVGAPGSSSLTEQHEITTILSGESAFCYRGVVSEDPEVLAEPTTSGGGYDWASREASELRSVFRSRVVLADWAFVVVCQALAIKPTMALFLRFFRCRPVAKKGWVSLISEPGDALLDLYLQSYRGFKEKFFKVSILESGRAYFFYEDGNPKFPLYWTQDPLKFTSWDEDKMTIEELEALNVLTALPRPFSSRRLINCLEHDDFGSRVFEIMGRKGSVRNWFHAFDTVNDTGKASAGRSRTPSKAVQILPSVRVVSCDEVGAVEEQPLVRKRKGKMVDATGGVPKRLKETVEETDRVFPKGLWDPSFNLSHKMDFNLDDAEKKVMESMTEQQMADDLLEMASRTAMAAWHMAYASDRGVLRAELEKSRTQLKEIADAHAACEQRQRQTEQLLLTQERDGAIKERDELIVAAAEDRKEREEMRDAIMVEHTKGFKKALRQVAHLLQVSTEGVAFDVHKDVYEGQMLPLAEVPEDAFLEAEDGVEDATVATEGPHEVAAEEEPSVGAAEEAVAGSPNIGSNAPNLFGCSRENICQRECIPNVTGCSRENIYQRECVPNVTGCSRENIYQRECVPNVTGCSRENIYQRECVPNVTGCSRENIYRRECVPNALLNSTRAAGSALKKERDELRLAHDQMTSELAQLRKIVVAVTQERDGAIKERDELIVAAAEDRKEREEMRDAIMVEHTKGFKKALRQVAHLLQVSTEGVAFDVHKDVYEGQMLPLAEVPEDAFLEAEDGVEDATVATEGPHEVAAEEEPSVGAAEEAVAGSPNIVID</sequence>
<dbReference type="Gramene" id="KOM40285">
    <property type="protein sequence ID" value="KOM40285"/>
    <property type="gene ID" value="LR48_Vigan04g048300"/>
</dbReference>
<feature type="transmembrane region" description="Helical" evidence="2">
    <location>
        <begin position="32"/>
        <end position="53"/>
    </location>
</feature>
<gene>
    <name evidence="3" type="ORF">LR48_Vigan04g048300</name>
</gene>
<organism evidence="3 4">
    <name type="scientific">Phaseolus angularis</name>
    <name type="common">Azuki bean</name>
    <name type="synonym">Vigna angularis</name>
    <dbReference type="NCBI Taxonomy" id="3914"/>
    <lineage>
        <taxon>Eukaryota</taxon>
        <taxon>Viridiplantae</taxon>
        <taxon>Streptophyta</taxon>
        <taxon>Embryophyta</taxon>
        <taxon>Tracheophyta</taxon>
        <taxon>Spermatophyta</taxon>
        <taxon>Magnoliopsida</taxon>
        <taxon>eudicotyledons</taxon>
        <taxon>Gunneridae</taxon>
        <taxon>Pentapetalae</taxon>
        <taxon>rosids</taxon>
        <taxon>fabids</taxon>
        <taxon>Fabales</taxon>
        <taxon>Fabaceae</taxon>
        <taxon>Papilionoideae</taxon>
        <taxon>50 kb inversion clade</taxon>
        <taxon>NPAAA clade</taxon>
        <taxon>indigoferoid/millettioid clade</taxon>
        <taxon>Phaseoleae</taxon>
        <taxon>Vigna</taxon>
    </lineage>
</organism>
<reference evidence="4" key="1">
    <citation type="journal article" date="2015" name="Proc. Natl. Acad. Sci. U.S.A.">
        <title>Genome sequencing of adzuki bean (Vigna angularis) provides insight into high starch and low fat accumulation and domestication.</title>
        <authorList>
            <person name="Yang K."/>
            <person name="Tian Z."/>
            <person name="Chen C."/>
            <person name="Luo L."/>
            <person name="Zhao B."/>
            <person name="Wang Z."/>
            <person name="Yu L."/>
            <person name="Li Y."/>
            <person name="Sun Y."/>
            <person name="Li W."/>
            <person name="Chen Y."/>
            <person name="Li Y."/>
            <person name="Zhang Y."/>
            <person name="Ai D."/>
            <person name="Zhao J."/>
            <person name="Shang C."/>
            <person name="Ma Y."/>
            <person name="Wu B."/>
            <person name="Wang M."/>
            <person name="Gao L."/>
            <person name="Sun D."/>
            <person name="Zhang P."/>
            <person name="Guo F."/>
            <person name="Wang W."/>
            <person name="Li Y."/>
            <person name="Wang J."/>
            <person name="Varshney R.K."/>
            <person name="Wang J."/>
            <person name="Ling H.Q."/>
            <person name="Wan P."/>
        </authorList>
    </citation>
    <scope>NUCLEOTIDE SEQUENCE</scope>
    <source>
        <strain evidence="4">cv. Jingnong 6</strain>
    </source>
</reference>
<evidence type="ECO:0000256" key="2">
    <source>
        <dbReference type="SAM" id="Phobius"/>
    </source>
</evidence>
<feature type="region of interest" description="Disordered" evidence="1">
    <location>
        <begin position="818"/>
        <end position="837"/>
    </location>
</feature>
<dbReference type="EMBL" id="CM003374">
    <property type="protein sequence ID" value="KOM40285.1"/>
    <property type="molecule type" value="Genomic_DNA"/>
</dbReference>
<keyword evidence="2" id="KW-1133">Transmembrane helix</keyword>
<keyword evidence="2" id="KW-0812">Transmembrane</keyword>
<evidence type="ECO:0000313" key="4">
    <source>
        <dbReference type="Proteomes" id="UP000053144"/>
    </source>
</evidence>
<keyword evidence="2" id="KW-0472">Membrane</keyword>
<dbReference type="Proteomes" id="UP000053144">
    <property type="component" value="Chromosome 4"/>
</dbReference>
<evidence type="ECO:0000313" key="3">
    <source>
        <dbReference type="EMBL" id="KOM40285.1"/>
    </source>
</evidence>
<proteinExistence type="predicted"/>
<accession>A0A0L9UBH3</accession>